<organism evidence="9 10">
    <name type="scientific">Mizuhopecten yessoensis</name>
    <name type="common">Japanese scallop</name>
    <name type="synonym">Patinopecten yessoensis</name>
    <dbReference type="NCBI Taxonomy" id="6573"/>
    <lineage>
        <taxon>Eukaryota</taxon>
        <taxon>Metazoa</taxon>
        <taxon>Spiralia</taxon>
        <taxon>Lophotrochozoa</taxon>
        <taxon>Mollusca</taxon>
        <taxon>Bivalvia</taxon>
        <taxon>Autobranchia</taxon>
        <taxon>Pteriomorphia</taxon>
        <taxon>Pectinida</taxon>
        <taxon>Pectinoidea</taxon>
        <taxon>Pectinidae</taxon>
        <taxon>Mizuhopecten</taxon>
    </lineage>
</organism>
<sequence length="201" mass="22548">MAAHPLSTSKKSSRSELTKDDIGHQARFLLNNFIHERIQQDVADQVPATDDLQEPGTPTGPPMEHIREIGRALRCIGDELDRNENIQNLCTRVPPDAPHQTFLNVAKSFFSDGVYNWGRVGSLFYFAYRMALKALDKIALIRAIVNWVVNFIIENVAPWIIERGGWEAIVEYFGTPFSQVMSVFALGVALSAGVYLYKTGH</sequence>
<keyword evidence="7" id="KW-0812">Transmembrane</keyword>
<dbReference type="Pfam" id="PF00452">
    <property type="entry name" value="Bcl-2"/>
    <property type="match status" value="1"/>
</dbReference>
<feature type="transmembrane region" description="Helical" evidence="7">
    <location>
        <begin position="139"/>
        <end position="161"/>
    </location>
</feature>
<evidence type="ECO:0000259" key="8">
    <source>
        <dbReference type="SMART" id="SM00337"/>
    </source>
</evidence>
<name>A0A210PZ61_MIZYE</name>
<evidence type="ECO:0000256" key="4">
    <source>
        <dbReference type="ARBA" id="ARBA00022703"/>
    </source>
</evidence>
<dbReference type="PRINTS" id="PR01862">
    <property type="entry name" value="BCL2FAMILY"/>
</dbReference>
<dbReference type="GO" id="GO:0008053">
    <property type="term" value="P:mitochondrial fusion"/>
    <property type="evidence" value="ECO:0007669"/>
    <property type="project" value="TreeGrafter"/>
</dbReference>
<keyword evidence="7" id="KW-1133">Transmembrane helix</keyword>
<accession>A0A210PZ61</accession>
<comment type="similarity">
    <text evidence="3">Belongs to the Bcl-2 family.</text>
</comment>
<evidence type="ECO:0000256" key="5">
    <source>
        <dbReference type="ARBA" id="ARBA00023128"/>
    </source>
</evidence>
<protein>
    <submittedName>
        <fullName evidence="9">Apoptosis regulator BAX</fullName>
    </submittedName>
</protein>
<feature type="domain" description="Bcl-2 Bcl-2 homology region 1-3" evidence="8">
    <location>
        <begin position="73"/>
        <end position="166"/>
    </location>
</feature>
<evidence type="ECO:0000313" key="9">
    <source>
        <dbReference type="EMBL" id="OWF41775.1"/>
    </source>
</evidence>
<keyword evidence="10" id="KW-1185">Reference proteome</keyword>
<keyword evidence="6 7" id="KW-0472">Membrane</keyword>
<dbReference type="PANTHER" id="PTHR11256:SF56">
    <property type="entry name" value="BCL-2 BCL-2 HOMOLOGY REGION 1-3 DOMAIN-CONTAINING PROTEIN"/>
    <property type="match status" value="1"/>
</dbReference>
<dbReference type="PANTHER" id="PTHR11256">
    <property type="entry name" value="BCL-2 RELATED"/>
    <property type="match status" value="1"/>
</dbReference>
<dbReference type="GO" id="GO:0015267">
    <property type="term" value="F:channel activity"/>
    <property type="evidence" value="ECO:0007669"/>
    <property type="project" value="TreeGrafter"/>
</dbReference>
<dbReference type="GO" id="GO:0005741">
    <property type="term" value="C:mitochondrial outer membrane"/>
    <property type="evidence" value="ECO:0007669"/>
    <property type="project" value="TreeGrafter"/>
</dbReference>
<evidence type="ECO:0000256" key="3">
    <source>
        <dbReference type="ARBA" id="ARBA00009458"/>
    </source>
</evidence>
<dbReference type="CDD" id="cd06845">
    <property type="entry name" value="Bcl-2_like"/>
    <property type="match status" value="1"/>
</dbReference>
<evidence type="ECO:0000256" key="2">
    <source>
        <dbReference type="ARBA" id="ARBA00004370"/>
    </source>
</evidence>
<comment type="caution">
    <text evidence="9">The sequence shown here is derived from an EMBL/GenBank/DDBJ whole genome shotgun (WGS) entry which is preliminary data.</text>
</comment>
<dbReference type="InterPro" id="IPR026298">
    <property type="entry name" value="Bcl-2_fam"/>
</dbReference>
<reference evidence="9 10" key="1">
    <citation type="journal article" date="2017" name="Nat. Ecol. Evol.">
        <title>Scallop genome provides insights into evolution of bilaterian karyotype and development.</title>
        <authorList>
            <person name="Wang S."/>
            <person name="Zhang J."/>
            <person name="Jiao W."/>
            <person name="Li J."/>
            <person name="Xun X."/>
            <person name="Sun Y."/>
            <person name="Guo X."/>
            <person name="Huan P."/>
            <person name="Dong B."/>
            <person name="Zhang L."/>
            <person name="Hu X."/>
            <person name="Sun X."/>
            <person name="Wang J."/>
            <person name="Zhao C."/>
            <person name="Wang Y."/>
            <person name="Wang D."/>
            <person name="Huang X."/>
            <person name="Wang R."/>
            <person name="Lv J."/>
            <person name="Li Y."/>
            <person name="Zhang Z."/>
            <person name="Liu B."/>
            <person name="Lu W."/>
            <person name="Hui Y."/>
            <person name="Liang J."/>
            <person name="Zhou Z."/>
            <person name="Hou R."/>
            <person name="Li X."/>
            <person name="Liu Y."/>
            <person name="Li H."/>
            <person name="Ning X."/>
            <person name="Lin Y."/>
            <person name="Zhao L."/>
            <person name="Xing Q."/>
            <person name="Dou J."/>
            <person name="Li Y."/>
            <person name="Mao J."/>
            <person name="Guo H."/>
            <person name="Dou H."/>
            <person name="Li T."/>
            <person name="Mu C."/>
            <person name="Jiang W."/>
            <person name="Fu Q."/>
            <person name="Fu X."/>
            <person name="Miao Y."/>
            <person name="Liu J."/>
            <person name="Yu Q."/>
            <person name="Li R."/>
            <person name="Liao H."/>
            <person name="Li X."/>
            <person name="Kong Y."/>
            <person name="Jiang Z."/>
            <person name="Chourrout D."/>
            <person name="Li R."/>
            <person name="Bao Z."/>
        </authorList>
    </citation>
    <scope>NUCLEOTIDE SEQUENCE [LARGE SCALE GENOMIC DNA]</scope>
    <source>
        <strain evidence="9 10">PY_sf001</strain>
    </source>
</reference>
<dbReference type="InterPro" id="IPR002475">
    <property type="entry name" value="Bcl2-like"/>
</dbReference>
<dbReference type="Proteomes" id="UP000242188">
    <property type="component" value="Unassembled WGS sequence"/>
</dbReference>
<proteinExistence type="inferred from homology"/>
<dbReference type="GO" id="GO:0008630">
    <property type="term" value="P:intrinsic apoptotic signaling pathway in response to DNA damage"/>
    <property type="evidence" value="ECO:0007669"/>
    <property type="project" value="TreeGrafter"/>
</dbReference>
<dbReference type="GO" id="GO:0051400">
    <property type="term" value="F:BH domain binding"/>
    <property type="evidence" value="ECO:0007669"/>
    <property type="project" value="TreeGrafter"/>
</dbReference>
<evidence type="ECO:0000313" key="10">
    <source>
        <dbReference type="Proteomes" id="UP000242188"/>
    </source>
</evidence>
<dbReference type="EMBL" id="NEDP02005356">
    <property type="protein sequence ID" value="OWF41775.1"/>
    <property type="molecule type" value="Genomic_DNA"/>
</dbReference>
<keyword evidence="4" id="KW-0053">Apoptosis</keyword>
<dbReference type="InterPro" id="IPR046371">
    <property type="entry name" value="Bcl-2_BH1-3"/>
</dbReference>
<dbReference type="InterPro" id="IPR020728">
    <property type="entry name" value="Bcl2_BH3_motif_CS"/>
</dbReference>
<feature type="transmembrane region" description="Helical" evidence="7">
    <location>
        <begin position="173"/>
        <end position="197"/>
    </location>
</feature>
<dbReference type="InterPro" id="IPR036834">
    <property type="entry name" value="Bcl-2-like_sf"/>
</dbReference>
<dbReference type="Gene3D" id="1.10.437.10">
    <property type="entry name" value="Blc2-like"/>
    <property type="match status" value="1"/>
</dbReference>
<dbReference type="GO" id="GO:0001836">
    <property type="term" value="P:release of cytochrome c from mitochondria"/>
    <property type="evidence" value="ECO:0007669"/>
    <property type="project" value="TreeGrafter"/>
</dbReference>
<dbReference type="GO" id="GO:0097192">
    <property type="term" value="P:extrinsic apoptotic signaling pathway in absence of ligand"/>
    <property type="evidence" value="ECO:0007669"/>
    <property type="project" value="TreeGrafter"/>
</dbReference>
<dbReference type="PROSITE" id="PS01259">
    <property type="entry name" value="BH3"/>
    <property type="match status" value="1"/>
</dbReference>
<comment type="subcellular location">
    <subcellularLocation>
        <location evidence="2">Membrane</location>
    </subcellularLocation>
    <subcellularLocation>
        <location evidence="1">Mitochondrion</location>
    </subcellularLocation>
</comment>
<dbReference type="SUPFAM" id="SSF56854">
    <property type="entry name" value="Bcl-2 inhibitors of programmed cell death"/>
    <property type="match status" value="1"/>
</dbReference>
<keyword evidence="5" id="KW-0496">Mitochondrion</keyword>
<dbReference type="AlphaFoldDB" id="A0A210PZ61"/>
<dbReference type="SMART" id="SM00337">
    <property type="entry name" value="BCL"/>
    <property type="match status" value="1"/>
</dbReference>
<gene>
    <name evidence="9" type="ORF">KP79_PYT18060</name>
</gene>
<evidence type="ECO:0000256" key="7">
    <source>
        <dbReference type="SAM" id="Phobius"/>
    </source>
</evidence>
<dbReference type="OrthoDB" id="6080198at2759"/>
<dbReference type="PROSITE" id="PS50062">
    <property type="entry name" value="BCL2_FAMILY"/>
    <property type="match status" value="1"/>
</dbReference>
<evidence type="ECO:0000256" key="6">
    <source>
        <dbReference type="ARBA" id="ARBA00023136"/>
    </source>
</evidence>
<dbReference type="STRING" id="6573.A0A210PZ61"/>
<evidence type="ECO:0000256" key="1">
    <source>
        <dbReference type="ARBA" id="ARBA00004173"/>
    </source>
</evidence>
<dbReference type="GO" id="GO:0042981">
    <property type="term" value="P:regulation of apoptotic process"/>
    <property type="evidence" value="ECO:0007669"/>
    <property type="project" value="InterPro"/>
</dbReference>